<dbReference type="GO" id="GO:0016787">
    <property type="term" value="F:hydrolase activity"/>
    <property type="evidence" value="ECO:0007669"/>
    <property type="project" value="UniProtKB-KW"/>
</dbReference>
<feature type="region of interest" description="Disordered" evidence="6">
    <location>
        <begin position="675"/>
        <end position="694"/>
    </location>
</feature>
<keyword evidence="5" id="KW-0067">ATP-binding</keyword>
<comment type="similarity">
    <text evidence="1">Belongs to the DNA2/NAM7 helicase family.</text>
</comment>
<gene>
    <name evidence="9" type="ORF">FK268_22315</name>
</gene>
<evidence type="ECO:0000313" key="9">
    <source>
        <dbReference type="EMBL" id="TWS21925.1"/>
    </source>
</evidence>
<dbReference type="Proteomes" id="UP000319792">
    <property type="component" value="Unassembled WGS sequence"/>
</dbReference>
<evidence type="ECO:0000256" key="6">
    <source>
        <dbReference type="SAM" id="MobiDB-lite"/>
    </source>
</evidence>
<dbReference type="Gene3D" id="3.40.50.300">
    <property type="entry name" value="P-loop containing nucleotide triphosphate hydrolases"/>
    <property type="match status" value="3"/>
</dbReference>
<protein>
    <submittedName>
        <fullName evidence="9">AAA family ATPase</fullName>
    </submittedName>
</protein>
<evidence type="ECO:0000313" key="10">
    <source>
        <dbReference type="Proteomes" id="UP000319792"/>
    </source>
</evidence>
<dbReference type="EMBL" id="VIGV01000014">
    <property type="protein sequence ID" value="TWS21925.1"/>
    <property type="molecule type" value="Genomic_DNA"/>
</dbReference>
<dbReference type="GO" id="GO:0005524">
    <property type="term" value="F:ATP binding"/>
    <property type="evidence" value="ECO:0007669"/>
    <property type="project" value="UniProtKB-KW"/>
</dbReference>
<organism evidence="9 10">
    <name type="scientific">Tsukamurella sputi</name>
    <dbReference type="NCBI Taxonomy" id="2591848"/>
    <lineage>
        <taxon>Bacteria</taxon>
        <taxon>Bacillati</taxon>
        <taxon>Actinomycetota</taxon>
        <taxon>Actinomycetes</taxon>
        <taxon>Mycobacteriales</taxon>
        <taxon>Tsukamurellaceae</taxon>
        <taxon>Tsukamurella</taxon>
    </lineage>
</organism>
<dbReference type="InterPro" id="IPR041679">
    <property type="entry name" value="DNA2/NAM7-like_C"/>
</dbReference>
<dbReference type="InterPro" id="IPR050534">
    <property type="entry name" value="Coronavir_polyprotein_1ab"/>
</dbReference>
<sequence>MSGDHAERVKILEYWWMLELFNPQSIPKPTPRATRPESQQVIAWTPGEDLPWDRLPNPAPGRDGKPRTWRHTLYLGVYRLADTYEALHRAFAEDPDAGDDRPGGANACAGILVDGDGRFVASTAILSSAAWAVGRVQDPGPWSPERLRGFETAQADFVETVDGFESRRRDSAGADFPVRADARALIDLVTLAHESAGITEAPTIATSEIVISSVVVAADRAGDGDDIDFLNSFFLDDLSAARDRAHAGDLGAALSTYLIGDEAVATGDRVDVVAAPTAVDAGVSVDRLPLGRWPSNPEHPLALSQQFAVNLALNELGPAEGLLGVNGPPGTGKTTMLRDVLAGNVVERARRLAALRAPGDAFTEVRHTWTTQAFTHRVRQLRPELTGFEMVIASSNNSAVENVSTEIPARDAIDTLWRTDADYFASIATEVLRATAKAPDDSPEAWGLVAARLGNKSNRSAFHTAFWFGDGARQSQENAPDSIPRMLTRLKRWRDGVDTPRPWATARAAFAAAEKRVTDMITERLAAQQRRERLTLAAAGIPAAENRLRLSLEPIAAVERDLAKQQLVVAQCRTSMDLADDAHRRHLQRKPGTTETLFSWGRVLKSWRAQEVPLAHTLSNAHRALTDAQERAQRISLVLTGLRSEATAAEHDLGGLRRTVRDLEIECTRDQERYGAAYPTPIPPDSASKELSDERERRAPWLDSEIDTARSELFLAALRLHEDFLANTAKEMVGSLSAACEVMVKGLPHNVKDREAKARAAWQLLFLVVPMVSTTFASVGRMFSDLGRESIGWLLVDEAGQACPQHAVGAIWRARRVVAVGDPLQLPPVVTMPPKAQRDIAAAYSVSEIWIPPRASVQTLADRVAVYGTTINQGQDPVWVSAPLRVHRRCDNPMFELCNRIAYGGIMVNGVQRRKGDPDDRFETVDEDKRPVIAHSYWADAPEITPGTHLQQNQINKLVRALNYLGDVGVPPEEIIAISPFRAVADHLAAMSNDYPGLRAGTIHTAQGREAPVVILVLGGDPAKEGAKAWAASSVNLVNVAASRAQRRLYVIGDREAWARHNYFQQLSAALN</sequence>
<reference evidence="9 10" key="1">
    <citation type="submission" date="2019-06" db="EMBL/GenBank/DDBJ databases">
        <authorList>
            <person name="Teng J.L.L."/>
            <person name="Lee H.H."/>
            <person name="Lau S.K.P."/>
            <person name="Woo P.C.Y."/>
        </authorList>
    </citation>
    <scope>NUCLEOTIDE SEQUENCE [LARGE SCALE GENOMIC DNA]</scope>
    <source>
        <strain evidence="9 10">HKU70</strain>
    </source>
</reference>
<dbReference type="InterPro" id="IPR027417">
    <property type="entry name" value="P-loop_NTPase"/>
</dbReference>
<name>A0A5C5RII4_9ACTN</name>
<dbReference type="RefSeq" id="WP_146437652.1">
    <property type="nucleotide sequence ID" value="NZ_VIGV01000014.1"/>
</dbReference>
<dbReference type="OrthoDB" id="3197455at2"/>
<evidence type="ECO:0000256" key="3">
    <source>
        <dbReference type="ARBA" id="ARBA00022801"/>
    </source>
</evidence>
<accession>A0A5C5RII4</accession>
<dbReference type="GO" id="GO:0003678">
    <property type="term" value="F:DNA helicase activity"/>
    <property type="evidence" value="ECO:0007669"/>
    <property type="project" value="UniProtKB-ARBA"/>
</dbReference>
<proteinExistence type="inferred from homology"/>
<dbReference type="AlphaFoldDB" id="A0A5C5RII4"/>
<evidence type="ECO:0000256" key="2">
    <source>
        <dbReference type="ARBA" id="ARBA00022741"/>
    </source>
</evidence>
<evidence type="ECO:0000259" key="8">
    <source>
        <dbReference type="Pfam" id="PF13087"/>
    </source>
</evidence>
<dbReference type="InterPro" id="IPR047187">
    <property type="entry name" value="SF1_C_Upf1"/>
</dbReference>
<feature type="domain" description="DNA2/NAM7 helicase-like C-terminal" evidence="8">
    <location>
        <begin position="884"/>
        <end position="1055"/>
    </location>
</feature>
<dbReference type="CDD" id="cd18808">
    <property type="entry name" value="SF1_C_Upf1"/>
    <property type="match status" value="1"/>
</dbReference>
<dbReference type="PANTHER" id="PTHR43788:SF8">
    <property type="entry name" value="DNA-BINDING PROTEIN SMUBP-2"/>
    <property type="match status" value="1"/>
</dbReference>
<keyword evidence="4" id="KW-0347">Helicase</keyword>
<evidence type="ECO:0000259" key="7">
    <source>
        <dbReference type="Pfam" id="PF13086"/>
    </source>
</evidence>
<feature type="domain" description="DNA2/NAM7 helicase helicase" evidence="7">
    <location>
        <begin position="763"/>
        <end position="830"/>
    </location>
</feature>
<dbReference type="Pfam" id="PF13087">
    <property type="entry name" value="AAA_12"/>
    <property type="match status" value="1"/>
</dbReference>
<comment type="caution">
    <text evidence="9">The sequence shown here is derived from an EMBL/GenBank/DDBJ whole genome shotgun (WGS) entry which is preliminary data.</text>
</comment>
<reference evidence="9 10" key="2">
    <citation type="submission" date="2019-08" db="EMBL/GenBank/DDBJ databases">
        <title>Tsukamurella conjunctivitidis sp. nov., Tsukamurella assacharolytica sp. nov. and Tsukamurella sputae sp. nov. isolated from patients with conjunctivitis, bacteraemia (lymphoma) and respiratory infection (sputum) in Hong Kong.</title>
        <authorList>
            <person name="Fok K.M.N."/>
            <person name="Fong J.Y.H."/>
        </authorList>
    </citation>
    <scope>NUCLEOTIDE SEQUENCE [LARGE SCALE GENOMIC DNA]</scope>
    <source>
        <strain evidence="9 10">HKU70</strain>
    </source>
</reference>
<evidence type="ECO:0000256" key="4">
    <source>
        <dbReference type="ARBA" id="ARBA00022806"/>
    </source>
</evidence>
<keyword evidence="10" id="KW-1185">Reference proteome</keyword>
<keyword evidence="2" id="KW-0547">Nucleotide-binding</keyword>
<dbReference type="InterPro" id="IPR041677">
    <property type="entry name" value="DNA2/NAM7_AAA_11"/>
</dbReference>
<dbReference type="PANTHER" id="PTHR43788">
    <property type="entry name" value="DNA2/NAM7 HELICASE FAMILY MEMBER"/>
    <property type="match status" value="1"/>
</dbReference>
<evidence type="ECO:0000256" key="5">
    <source>
        <dbReference type="ARBA" id="ARBA00022840"/>
    </source>
</evidence>
<evidence type="ECO:0000256" key="1">
    <source>
        <dbReference type="ARBA" id="ARBA00007913"/>
    </source>
</evidence>
<keyword evidence="3" id="KW-0378">Hydrolase</keyword>
<dbReference type="Pfam" id="PF13086">
    <property type="entry name" value="AAA_11"/>
    <property type="match status" value="1"/>
</dbReference>
<dbReference type="SUPFAM" id="SSF52540">
    <property type="entry name" value="P-loop containing nucleoside triphosphate hydrolases"/>
    <property type="match status" value="1"/>
</dbReference>